<reference evidence="2 3" key="1">
    <citation type="journal article" date="2020" name="Nature">
        <title>Six reference-quality genomes reveal evolution of bat adaptations.</title>
        <authorList>
            <person name="Jebb D."/>
            <person name="Huang Z."/>
            <person name="Pippel M."/>
            <person name="Hughes G.M."/>
            <person name="Lavrichenko K."/>
            <person name="Devanna P."/>
            <person name="Winkler S."/>
            <person name="Jermiin L.S."/>
            <person name="Skirmuntt E.C."/>
            <person name="Katzourakis A."/>
            <person name="Burkitt-Gray L."/>
            <person name="Ray D.A."/>
            <person name="Sullivan K.A.M."/>
            <person name="Roscito J.G."/>
            <person name="Kirilenko B.M."/>
            <person name="Davalos L.M."/>
            <person name="Corthals A.P."/>
            <person name="Power M.L."/>
            <person name="Jones G."/>
            <person name="Ransome R.D."/>
            <person name="Dechmann D.K.N."/>
            <person name="Locatelli A.G."/>
            <person name="Puechmaille S.J."/>
            <person name="Fedrigo O."/>
            <person name="Jarvis E.D."/>
            <person name="Hiller M."/>
            <person name="Vernes S.C."/>
            <person name="Myers E.W."/>
            <person name="Teeling E.C."/>
        </authorList>
    </citation>
    <scope>NUCLEOTIDE SEQUENCE [LARGE SCALE GENOMIC DNA]</scope>
    <source>
        <strain evidence="2">MMolMol1</strain>
        <tissue evidence="2">Muscle</tissue>
    </source>
</reference>
<dbReference type="EMBL" id="JACASF010000013">
    <property type="protein sequence ID" value="KAF6438125.1"/>
    <property type="molecule type" value="Genomic_DNA"/>
</dbReference>
<proteinExistence type="predicted"/>
<evidence type="ECO:0000313" key="2">
    <source>
        <dbReference type="EMBL" id="KAF6438125.1"/>
    </source>
</evidence>
<sequence>MRSRQGDPGPPALVQRSLRGGLGCREAPGWARRKESLPGDAGGTFPVAAESTAPAPHLHGPWGGLRGGLSTCSKKEIKPERRLLAPPPLLEPSLCAHLGKGLSRSTGQRPRLPASPPPTWELPAGSPQGGQTPSLPA</sequence>
<feature type="compositionally biased region" description="Basic and acidic residues" evidence="1">
    <location>
        <begin position="73"/>
        <end position="83"/>
    </location>
</feature>
<evidence type="ECO:0000313" key="3">
    <source>
        <dbReference type="Proteomes" id="UP000550707"/>
    </source>
</evidence>
<name>A0A7J8ES41_MOLMO</name>
<protein>
    <submittedName>
        <fullName evidence="2">Uncharacterized protein</fullName>
    </submittedName>
</protein>
<comment type="caution">
    <text evidence="2">The sequence shown here is derived from an EMBL/GenBank/DDBJ whole genome shotgun (WGS) entry which is preliminary data.</text>
</comment>
<keyword evidence="3" id="KW-1185">Reference proteome</keyword>
<gene>
    <name evidence="2" type="ORF">HJG59_008782</name>
</gene>
<feature type="region of interest" description="Disordered" evidence="1">
    <location>
        <begin position="1"/>
        <end position="137"/>
    </location>
</feature>
<evidence type="ECO:0000256" key="1">
    <source>
        <dbReference type="SAM" id="MobiDB-lite"/>
    </source>
</evidence>
<dbReference type="Proteomes" id="UP000550707">
    <property type="component" value="Unassembled WGS sequence"/>
</dbReference>
<organism evidence="2 3">
    <name type="scientific">Molossus molossus</name>
    <name type="common">Pallas' mastiff bat</name>
    <name type="synonym">Vespertilio molossus</name>
    <dbReference type="NCBI Taxonomy" id="27622"/>
    <lineage>
        <taxon>Eukaryota</taxon>
        <taxon>Metazoa</taxon>
        <taxon>Chordata</taxon>
        <taxon>Craniata</taxon>
        <taxon>Vertebrata</taxon>
        <taxon>Euteleostomi</taxon>
        <taxon>Mammalia</taxon>
        <taxon>Eutheria</taxon>
        <taxon>Laurasiatheria</taxon>
        <taxon>Chiroptera</taxon>
        <taxon>Yangochiroptera</taxon>
        <taxon>Molossidae</taxon>
        <taxon>Molossus</taxon>
    </lineage>
</organism>
<dbReference type="AlphaFoldDB" id="A0A7J8ES41"/>
<dbReference type="InParanoid" id="A0A7J8ES41"/>
<accession>A0A7J8ES41</accession>